<dbReference type="EMBL" id="CM004387">
    <property type="protein sequence ID" value="OAY60763.1"/>
    <property type="molecule type" value="Genomic_DNA"/>
</dbReference>
<dbReference type="FunFam" id="1.25.40.10:FF:000470">
    <property type="entry name" value="Pentatricopeptide repeat-containing protein At5g66520"/>
    <property type="match status" value="1"/>
</dbReference>
<reference evidence="5" key="1">
    <citation type="journal article" date="2016" name="Nat. Biotechnol.">
        <title>Sequencing wild and cultivated cassava and related species reveals extensive interspecific hybridization and genetic diversity.</title>
        <authorList>
            <person name="Bredeson J.V."/>
            <person name="Lyons J.B."/>
            <person name="Prochnik S.E."/>
            <person name="Wu G.A."/>
            <person name="Ha C.M."/>
            <person name="Edsinger-Gonzales E."/>
            <person name="Grimwood J."/>
            <person name="Schmutz J."/>
            <person name="Rabbi I.Y."/>
            <person name="Egesi C."/>
            <person name="Nauluvula P."/>
            <person name="Lebot V."/>
            <person name="Ndunguru J."/>
            <person name="Mkamilo G."/>
            <person name="Bart R.S."/>
            <person name="Setter T.L."/>
            <person name="Gleadow R.M."/>
            <person name="Kulakow P."/>
            <person name="Ferguson M.E."/>
            <person name="Rounsley S."/>
            <person name="Rokhsar D.S."/>
        </authorList>
    </citation>
    <scope>NUCLEOTIDE SEQUENCE [LARGE SCALE GENOMIC DNA]</scope>
    <source>
        <strain evidence="5">cv. AM560-2</strain>
    </source>
</reference>
<dbReference type="OrthoDB" id="185373at2759"/>
<evidence type="ECO:0008006" key="6">
    <source>
        <dbReference type="Google" id="ProtNLM"/>
    </source>
</evidence>
<feature type="repeat" description="PPR" evidence="3">
    <location>
        <begin position="181"/>
        <end position="211"/>
    </location>
</feature>
<dbReference type="AlphaFoldDB" id="A0A2C9WL03"/>
<organism evidence="4 5">
    <name type="scientific">Manihot esculenta</name>
    <name type="common">Cassava</name>
    <name type="synonym">Jatropha manihot</name>
    <dbReference type="NCBI Taxonomy" id="3983"/>
    <lineage>
        <taxon>Eukaryota</taxon>
        <taxon>Viridiplantae</taxon>
        <taxon>Streptophyta</taxon>
        <taxon>Embryophyta</taxon>
        <taxon>Tracheophyta</taxon>
        <taxon>Spermatophyta</taxon>
        <taxon>Magnoliopsida</taxon>
        <taxon>eudicotyledons</taxon>
        <taxon>Gunneridae</taxon>
        <taxon>Pentapetalae</taxon>
        <taxon>rosids</taxon>
        <taxon>fabids</taxon>
        <taxon>Malpighiales</taxon>
        <taxon>Euphorbiaceae</taxon>
        <taxon>Crotonoideae</taxon>
        <taxon>Manihoteae</taxon>
        <taxon>Manihot</taxon>
    </lineage>
</organism>
<dbReference type="Gramene" id="Manes.01G136700.4.v8.1">
    <property type="protein sequence ID" value="Manes.01G136700.4.v8.1.CDS.1"/>
    <property type="gene ID" value="Manes.01G136700.v8.1"/>
</dbReference>
<keyword evidence="5" id="KW-1185">Reference proteome</keyword>
<comment type="similarity">
    <text evidence="1">Belongs to the PPR family. PCMP-H subfamily.</text>
</comment>
<feature type="repeat" description="PPR" evidence="3">
    <location>
        <begin position="313"/>
        <end position="347"/>
    </location>
</feature>
<sequence length="538" mass="59593">MALVATTCHFTLDTIMPQALSLLERCSSMEELKQVHAHMFKTGLILETIPVSKLLAFSCSPKSGNLPYAHMIFDRISRPNTFMWNKMIRGYADSTKPEQALKLYHQMLRDSVPHNAYTFPFLLKACSSLSAIEETQQIHAHIIKLGFASDVYATNSLLHAYATSGFIKSAQVLFDRIPQPDVVSWNSTIDGYMKHGYTEIANQLFRDMPARNAISYTIMISGYVQAGLDKEALDLFQEMQIAGVKPDKVGLASVLSACANSGALDQGRWIHAYINKNGIQVDKILGCVLINMYAKCGSVKEALEAFKKIGKKSVSVWTAIIYSFAIHGCGREALYWFMQMLKAGIKPNLITFTAILTACSYAGLVDEGKSLFDSMDKVYSLNPTVEHYGCMVDLLGRAGLLKEATDLIERMPVKPNAVIWGALLNACHIHGNIELGKQIGKFLIELDPDHGGRHIHLANVHAAAGEWNEAAEARRHMNEYGVSKLPGCSSIILDGAVHGFLAGDGSHPQMKEIYCMWYNIAVQLRQEGYKTTTLKFLT</sequence>
<evidence type="ECO:0000313" key="4">
    <source>
        <dbReference type="EMBL" id="OAY60763.1"/>
    </source>
</evidence>
<gene>
    <name evidence="4" type="ORF">MANES_01G136700v8</name>
</gene>
<dbReference type="InterPro" id="IPR002885">
    <property type="entry name" value="PPR_rpt"/>
</dbReference>
<proteinExistence type="inferred from homology"/>
<dbReference type="SUPFAM" id="SSF48452">
    <property type="entry name" value="TPR-like"/>
    <property type="match status" value="1"/>
</dbReference>
<dbReference type="InterPro" id="IPR046848">
    <property type="entry name" value="E_motif"/>
</dbReference>
<dbReference type="InterPro" id="IPR011990">
    <property type="entry name" value="TPR-like_helical_dom_sf"/>
</dbReference>
<evidence type="ECO:0000256" key="2">
    <source>
        <dbReference type="ARBA" id="ARBA00022737"/>
    </source>
</evidence>
<dbReference type="Gramene" id="Manes.01G136700.3.v8.1">
    <property type="protein sequence ID" value="Manes.01G136700.3.v8.1.CDS.1"/>
    <property type="gene ID" value="Manes.01G136700.v8.1"/>
</dbReference>
<dbReference type="PANTHER" id="PTHR47926">
    <property type="entry name" value="PENTATRICOPEPTIDE REPEAT-CONTAINING PROTEIN"/>
    <property type="match status" value="1"/>
</dbReference>
<dbReference type="InterPro" id="IPR046960">
    <property type="entry name" value="PPR_At4g14850-like_plant"/>
</dbReference>
<feature type="repeat" description="PPR" evidence="3">
    <location>
        <begin position="212"/>
        <end position="246"/>
    </location>
</feature>
<dbReference type="PANTHER" id="PTHR47926:SF463">
    <property type="entry name" value="PENTATRICOPEPTIDE REPEAT-CONTAINING PROTEIN"/>
    <property type="match status" value="1"/>
</dbReference>
<comment type="caution">
    <text evidence="4">The sequence shown here is derived from an EMBL/GenBank/DDBJ whole genome shotgun (WGS) entry which is preliminary data.</text>
</comment>
<dbReference type="Gene3D" id="1.25.40.10">
    <property type="entry name" value="Tetratricopeptide repeat domain"/>
    <property type="match status" value="3"/>
</dbReference>
<dbReference type="Pfam" id="PF01535">
    <property type="entry name" value="PPR"/>
    <property type="match status" value="4"/>
</dbReference>
<dbReference type="Proteomes" id="UP000091857">
    <property type="component" value="Chromosome 1"/>
</dbReference>
<dbReference type="GO" id="GO:0003723">
    <property type="term" value="F:RNA binding"/>
    <property type="evidence" value="ECO:0007669"/>
    <property type="project" value="InterPro"/>
</dbReference>
<evidence type="ECO:0000256" key="3">
    <source>
        <dbReference type="PROSITE-ProRule" id="PRU00708"/>
    </source>
</evidence>
<evidence type="ECO:0000256" key="1">
    <source>
        <dbReference type="ARBA" id="ARBA00006643"/>
    </source>
</evidence>
<accession>A0A2C9WL03</accession>
<keyword evidence="2" id="KW-0677">Repeat</keyword>
<dbReference type="PROSITE" id="PS51375">
    <property type="entry name" value="PPR"/>
    <property type="match status" value="4"/>
</dbReference>
<dbReference type="GO" id="GO:0009451">
    <property type="term" value="P:RNA modification"/>
    <property type="evidence" value="ECO:0007669"/>
    <property type="project" value="InterPro"/>
</dbReference>
<dbReference type="Pfam" id="PF20431">
    <property type="entry name" value="E_motif"/>
    <property type="match status" value="1"/>
</dbReference>
<name>A0A2C9WL03_MANES</name>
<dbReference type="Gramene" id="Manes.01G136700.5.v8.1">
    <property type="protein sequence ID" value="Manes.01G136700.5.v8.1.CDS.1"/>
    <property type="gene ID" value="Manes.01G136700.v8.1"/>
</dbReference>
<dbReference type="Pfam" id="PF13041">
    <property type="entry name" value="PPR_2"/>
    <property type="match status" value="3"/>
</dbReference>
<feature type="repeat" description="PPR" evidence="3">
    <location>
        <begin position="80"/>
        <end position="114"/>
    </location>
</feature>
<dbReference type="FunFam" id="1.25.40.10:FF:000333">
    <property type="entry name" value="Pentatricopeptide repeat-containing protein"/>
    <property type="match status" value="1"/>
</dbReference>
<protein>
    <recommendedName>
        <fullName evidence="6">Pentacotripeptide-repeat region of PRORP domain-containing protein</fullName>
    </recommendedName>
</protein>
<evidence type="ECO:0000313" key="5">
    <source>
        <dbReference type="Proteomes" id="UP000091857"/>
    </source>
</evidence>
<dbReference type="FunFam" id="1.25.40.10:FF:000184">
    <property type="entry name" value="Pentatricopeptide repeat-containing protein, chloroplastic"/>
    <property type="match status" value="1"/>
</dbReference>
<dbReference type="NCBIfam" id="TIGR00756">
    <property type="entry name" value="PPR"/>
    <property type="match status" value="3"/>
</dbReference>
<dbReference type="Gramene" id="Manes.01G136700.6.v8.1">
    <property type="protein sequence ID" value="Manes.01G136700.6.v8.1.CDS.1"/>
    <property type="gene ID" value="Manes.01G136700.v8.1"/>
</dbReference>